<protein>
    <recommendedName>
        <fullName evidence="4">EF-hand domain-containing protein</fullName>
    </recommendedName>
</protein>
<reference evidence="5 6" key="1">
    <citation type="submission" date="2024-02" db="EMBL/GenBank/DDBJ databases">
        <authorList>
            <person name="Chen Y."/>
            <person name="Shah S."/>
            <person name="Dougan E. K."/>
            <person name="Thang M."/>
            <person name="Chan C."/>
        </authorList>
    </citation>
    <scope>NUCLEOTIDE SEQUENCE [LARGE SCALE GENOMIC DNA]</scope>
</reference>
<comment type="caution">
    <text evidence="5">The sequence shown here is derived from an EMBL/GenBank/DDBJ whole genome shotgun (WGS) entry which is preliminary data.</text>
</comment>
<name>A0ABP0KGH8_9DINO</name>
<evidence type="ECO:0000313" key="5">
    <source>
        <dbReference type="EMBL" id="CAK9025933.1"/>
    </source>
</evidence>
<dbReference type="InterPro" id="IPR011992">
    <property type="entry name" value="EF-hand-dom_pair"/>
</dbReference>
<dbReference type="Gene3D" id="1.10.238.10">
    <property type="entry name" value="EF-hand"/>
    <property type="match status" value="3"/>
</dbReference>
<dbReference type="EMBL" id="CAXAMN010008613">
    <property type="protein sequence ID" value="CAK9025933.1"/>
    <property type="molecule type" value="Genomic_DNA"/>
</dbReference>
<evidence type="ECO:0000256" key="1">
    <source>
        <dbReference type="ARBA" id="ARBA00022737"/>
    </source>
</evidence>
<keyword evidence="2" id="KW-0106">Calcium</keyword>
<evidence type="ECO:0000256" key="2">
    <source>
        <dbReference type="ARBA" id="ARBA00022837"/>
    </source>
</evidence>
<feature type="region of interest" description="Disordered" evidence="3">
    <location>
        <begin position="644"/>
        <end position="711"/>
    </location>
</feature>
<dbReference type="SMART" id="SM00054">
    <property type="entry name" value="EFh"/>
    <property type="match status" value="5"/>
</dbReference>
<feature type="compositionally biased region" description="Polar residues" evidence="3">
    <location>
        <begin position="568"/>
        <end position="595"/>
    </location>
</feature>
<keyword evidence="6" id="KW-1185">Reference proteome</keyword>
<organism evidence="5 6">
    <name type="scientific">Durusdinium trenchii</name>
    <dbReference type="NCBI Taxonomy" id="1381693"/>
    <lineage>
        <taxon>Eukaryota</taxon>
        <taxon>Sar</taxon>
        <taxon>Alveolata</taxon>
        <taxon>Dinophyceae</taxon>
        <taxon>Suessiales</taxon>
        <taxon>Symbiodiniaceae</taxon>
        <taxon>Durusdinium</taxon>
    </lineage>
</organism>
<dbReference type="InterPro" id="IPR002048">
    <property type="entry name" value="EF_hand_dom"/>
</dbReference>
<dbReference type="Pfam" id="PF13202">
    <property type="entry name" value="EF-hand_5"/>
    <property type="match status" value="2"/>
</dbReference>
<dbReference type="PROSITE" id="PS00018">
    <property type="entry name" value="EF_HAND_1"/>
    <property type="match status" value="2"/>
</dbReference>
<feature type="region of interest" description="Disordered" evidence="3">
    <location>
        <begin position="566"/>
        <end position="623"/>
    </location>
</feature>
<gene>
    <name evidence="5" type="ORF">CCMP2556_LOCUS16170</name>
</gene>
<dbReference type="InterPro" id="IPR018247">
    <property type="entry name" value="EF_Hand_1_Ca_BS"/>
</dbReference>
<dbReference type="Pfam" id="PF07004">
    <property type="entry name" value="SHIPPO-rpt"/>
    <property type="match status" value="2"/>
</dbReference>
<feature type="domain" description="EF-hand" evidence="4">
    <location>
        <begin position="32"/>
        <end position="67"/>
    </location>
</feature>
<dbReference type="PROSITE" id="PS50222">
    <property type="entry name" value="EF_HAND_2"/>
    <property type="match status" value="2"/>
</dbReference>
<dbReference type="Proteomes" id="UP001642484">
    <property type="component" value="Unassembled WGS sequence"/>
</dbReference>
<evidence type="ECO:0000313" key="6">
    <source>
        <dbReference type="Proteomes" id="UP001642484"/>
    </source>
</evidence>
<feature type="domain" description="EF-hand" evidence="4">
    <location>
        <begin position="482"/>
        <end position="517"/>
    </location>
</feature>
<proteinExistence type="predicted"/>
<keyword evidence="1" id="KW-0677">Repeat</keyword>
<dbReference type="InterPro" id="IPR050145">
    <property type="entry name" value="Centrin_CML-like"/>
</dbReference>
<dbReference type="PANTHER" id="PTHR23050">
    <property type="entry name" value="CALCIUM BINDING PROTEIN"/>
    <property type="match status" value="1"/>
</dbReference>
<dbReference type="InterPro" id="IPR010736">
    <property type="entry name" value="SHIPPO-rpt"/>
</dbReference>
<evidence type="ECO:0000259" key="4">
    <source>
        <dbReference type="PROSITE" id="PS50222"/>
    </source>
</evidence>
<dbReference type="SUPFAM" id="SSF47473">
    <property type="entry name" value="EF-hand"/>
    <property type="match status" value="3"/>
</dbReference>
<accession>A0ABP0KGH8</accession>
<evidence type="ECO:0000256" key="3">
    <source>
        <dbReference type="SAM" id="MobiDB-lite"/>
    </source>
</evidence>
<sequence>MASSRDWEDEEVNHSLALRKAITMLRNYLYRKEASILKSWFKHFDTNMNGIIEKSEFIESISRMSYPGNPVEFWNELELADAETISLREISEELAVLWGRFRKFCGVTFLGPKDLLVRIADRKDDDERRKSATLVRLAVGANGTSPLMGPLVVDATQWCEGLRRCGWTAGHEEILFEALDRYDEALLGQRNFHWLESEVRRHTLKCEAKQKAAVDQKLRLAARRNRQKTLVDFKEYLIRHFGEPYFAWRRALDVDGTMNLQRAELYKVCRSLGWRGDVRLLWQAMDADSAGTCSLQELDLRTARQLARFRGWAEGKFGPKPAHPLWKAVDRRGKMRLGHESFLQQLKRLQVSLTELEMEEISHWLDWQEKGAVSLDDLLFLDIWKPPAYLTAISNPASADEFRRLLKEKYGHPLRGWRLMDKDNSNTCNWFEFLTASKKLGFDDAAGAWLDLDKDFSGAISLAEIDATANQMLVELKRWADQEFGGVRAAFRVLDKDKSGELTVKEFRIAVSMFGFTGDEITLFRCLDADGQGRLQLHEVSFLDEWDLGQDLDQVGASTVPAYERSASRMSRLSGKTTMSTARGASSRQTGSQEESMVEFFTEGPGPGTYTLPSTFGAPSRMPTARHGGAFSFCRRPEAAWLGKLKSVGPPPTSADEPRKRPPSWSFGRSPQRAPVKERSPGPGYYEQAPSQKGPKFTFGTRRRARMHPLTPMLKLRQGDEKSLLYTC</sequence>